<keyword evidence="1" id="KW-1133">Transmembrane helix</keyword>
<dbReference type="Proteomes" id="UP000824890">
    <property type="component" value="Unassembled WGS sequence"/>
</dbReference>
<keyword evidence="1" id="KW-0812">Transmembrane</keyword>
<evidence type="ECO:0000256" key="1">
    <source>
        <dbReference type="SAM" id="Phobius"/>
    </source>
</evidence>
<dbReference type="EMBL" id="JAGKQM010000011">
    <property type="protein sequence ID" value="KAH0902053.1"/>
    <property type="molecule type" value="Genomic_DNA"/>
</dbReference>
<sequence length="77" mass="8694">MAGTKVSGEIDGVWFDTKGLVSRHSETQVKKQCLTTKRMYLSNRVAGVIWIFYIRILLVEAEPGPIGWITLNQQNLS</sequence>
<accession>A0ABQ8BBH0</accession>
<protein>
    <submittedName>
        <fullName evidence="2">Uncharacterized protein</fullName>
    </submittedName>
</protein>
<evidence type="ECO:0000313" key="2">
    <source>
        <dbReference type="EMBL" id="KAH0902053.1"/>
    </source>
</evidence>
<reference evidence="2 3" key="1">
    <citation type="submission" date="2021-05" db="EMBL/GenBank/DDBJ databases">
        <title>Genome Assembly of Synthetic Allotetraploid Brassica napus Reveals Homoeologous Exchanges between Subgenomes.</title>
        <authorList>
            <person name="Davis J.T."/>
        </authorList>
    </citation>
    <scope>NUCLEOTIDE SEQUENCE [LARGE SCALE GENOMIC DNA]</scope>
    <source>
        <strain evidence="3">cv. Da-Ae</strain>
        <tissue evidence="2">Seedling</tissue>
    </source>
</reference>
<organism evidence="2 3">
    <name type="scientific">Brassica napus</name>
    <name type="common">Rape</name>
    <dbReference type="NCBI Taxonomy" id="3708"/>
    <lineage>
        <taxon>Eukaryota</taxon>
        <taxon>Viridiplantae</taxon>
        <taxon>Streptophyta</taxon>
        <taxon>Embryophyta</taxon>
        <taxon>Tracheophyta</taxon>
        <taxon>Spermatophyta</taxon>
        <taxon>Magnoliopsida</taxon>
        <taxon>eudicotyledons</taxon>
        <taxon>Gunneridae</taxon>
        <taxon>Pentapetalae</taxon>
        <taxon>rosids</taxon>
        <taxon>malvids</taxon>
        <taxon>Brassicales</taxon>
        <taxon>Brassicaceae</taxon>
        <taxon>Brassiceae</taxon>
        <taxon>Brassica</taxon>
    </lineage>
</organism>
<comment type="caution">
    <text evidence="2">The sequence shown here is derived from an EMBL/GenBank/DDBJ whole genome shotgun (WGS) entry which is preliminary data.</text>
</comment>
<keyword evidence="1" id="KW-0472">Membrane</keyword>
<keyword evidence="3" id="KW-1185">Reference proteome</keyword>
<name>A0ABQ8BBH0_BRANA</name>
<feature type="transmembrane region" description="Helical" evidence="1">
    <location>
        <begin position="40"/>
        <end position="58"/>
    </location>
</feature>
<evidence type="ECO:0000313" key="3">
    <source>
        <dbReference type="Proteomes" id="UP000824890"/>
    </source>
</evidence>
<gene>
    <name evidence="2" type="ORF">HID58_041556</name>
</gene>
<proteinExistence type="predicted"/>